<dbReference type="AlphaFoldDB" id="A0A0F7ZQD9"/>
<keyword evidence="2" id="KW-0812">Transmembrane</keyword>
<evidence type="ECO:0000313" key="4">
    <source>
        <dbReference type="Proteomes" id="UP000054481"/>
    </source>
</evidence>
<dbReference type="FunFam" id="3.40.50.1000:FF:000155">
    <property type="entry name" value="Putative magnesium dependent phosphatase"/>
    <property type="match status" value="1"/>
</dbReference>
<dbReference type="EMBL" id="KQ030508">
    <property type="protein sequence ID" value="KJZ77080.1"/>
    <property type="molecule type" value="Genomic_DNA"/>
</dbReference>
<dbReference type="Gene3D" id="3.40.50.1000">
    <property type="entry name" value="HAD superfamily/HAD-like"/>
    <property type="match status" value="1"/>
</dbReference>
<accession>A0A0F7ZQD9</accession>
<keyword evidence="2" id="KW-0472">Membrane</keyword>
<dbReference type="InterPro" id="IPR035679">
    <property type="entry name" value="MDP-1_euk"/>
</dbReference>
<evidence type="ECO:0000256" key="1">
    <source>
        <dbReference type="SAM" id="MobiDB-lite"/>
    </source>
</evidence>
<dbReference type="InterPro" id="IPR023214">
    <property type="entry name" value="HAD_sf"/>
</dbReference>
<organism evidence="3 4">
    <name type="scientific">Hirsutella minnesotensis 3608</name>
    <dbReference type="NCBI Taxonomy" id="1043627"/>
    <lineage>
        <taxon>Eukaryota</taxon>
        <taxon>Fungi</taxon>
        <taxon>Dikarya</taxon>
        <taxon>Ascomycota</taxon>
        <taxon>Pezizomycotina</taxon>
        <taxon>Sordariomycetes</taxon>
        <taxon>Hypocreomycetidae</taxon>
        <taxon>Hypocreales</taxon>
        <taxon>Ophiocordycipitaceae</taxon>
        <taxon>Hirsutella</taxon>
    </lineage>
</organism>
<feature type="region of interest" description="Disordered" evidence="1">
    <location>
        <begin position="1"/>
        <end position="27"/>
    </location>
</feature>
<dbReference type="InterPro" id="IPR036412">
    <property type="entry name" value="HAD-like_sf"/>
</dbReference>
<dbReference type="Pfam" id="PF12689">
    <property type="entry name" value="Acid_PPase"/>
    <property type="match status" value="1"/>
</dbReference>
<dbReference type="Proteomes" id="UP000054481">
    <property type="component" value="Unassembled WGS sequence"/>
</dbReference>
<feature type="compositionally biased region" description="Polar residues" evidence="1">
    <location>
        <begin position="14"/>
        <end position="25"/>
    </location>
</feature>
<gene>
    <name evidence="3" type="ORF">HIM_03401</name>
</gene>
<dbReference type="SUPFAM" id="SSF56784">
    <property type="entry name" value="HAD-like"/>
    <property type="match status" value="1"/>
</dbReference>
<feature type="transmembrane region" description="Helical" evidence="2">
    <location>
        <begin position="46"/>
        <end position="64"/>
    </location>
</feature>
<keyword evidence="4" id="KW-1185">Reference proteome</keyword>
<dbReference type="SFLD" id="SFLDS00003">
    <property type="entry name" value="Haloacid_Dehalogenase"/>
    <property type="match status" value="1"/>
</dbReference>
<evidence type="ECO:0000256" key="2">
    <source>
        <dbReference type="SAM" id="Phobius"/>
    </source>
</evidence>
<dbReference type="NCBIfam" id="TIGR01685">
    <property type="entry name" value="MDP-1"/>
    <property type="match status" value="1"/>
</dbReference>
<proteinExistence type="predicted"/>
<dbReference type="SFLD" id="SFLDG01131">
    <property type="entry name" value="C1.5.2:_MDP_Like"/>
    <property type="match status" value="1"/>
</dbReference>
<dbReference type="InterPro" id="IPR010033">
    <property type="entry name" value="HAD_SF_ppase_IIIC"/>
</dbReference>
<dbReference type="OrthoDB" id="2865258at2759"/>
<dbReference type="SFLD" id="SFLDG01129">
    <property type="entry name" value="C1.5:_HAD__Beta-PGM__Phosphata"/>
    <property type="match status" value="1"/>
</dbReference>
<dbReference type="NCBIfam" id="TIGR01681">
    <property type="entry name" value="HAD-SF-IIIC"/>
    <property type="match status" value="1"/>
</dbReference>
<dbReference type="CDD" id="cd07501">
    <property type="entry name" value="HAD_MDP-1_like"/>
    <property type="match status" value="1"/>
</dbReference>
<name>A0A0F7ZQD9_9HYPO</name>
<dbReference type="PANTHER" id="PTHR17901">
    <property type="entry name" value="MAGNESIUM-DEPENDENT PHOSPHATASE 1 MDP1"/>
    <property type="match status" value="1"/>
</dbReference>
<keyword evidence="2" id="KW-1133">Transmembrane helix</keyword>
<dbReference type="InterPro" id="IPR010036">
    <property type="entry name" value="MDP_1_eu_arc"/>
</dbReference>
<dbReference type="PANTHER" id="PTHR17901:SF14">
    <property type="entry name" value="MAGNESIUM-DEPENDENT PHOSPHATASE 1"/>
    <property type="match status" value="1"/>
</dbReference>
<protein>
    <recommendedName>
        <fullName evidence="5">Magnesium-dependent phosphatase-1</fullName>
    </recommendedName>
</protein>
<evidence type="ECO:0008006" key="5">
    <source>
        <dbReference type="Google" id="ProtNLM"/>
    </source>
</evidence>
<reference evidence="3 4" key="1">
    <citation type="journal article" date="2014" name="Genome Biol. Evol.">
        <title>Comparative genomics and transcriptomics analyses reveal divergent lifestyle features of nematode endoparasitic fungus Hirsutella minnesotensis.</title>
        <authorList>
            <person name="Lai Y."/>
            <person name="Liu K."/>
            <person name="Zhang X."/>
            <person name="Zhang X."/>
            <person name="Li K."/>
            <person name="Wang N."/>
            <person name="Shu C."/>
            <person name="Wu Y."/>
            <person name="Wang C."/>
            <person name="Bushley K.E."/>
            <person name="Xiang M."/>
            <person name="Liu X."/>
        </authorList>
    </citation>
    <scope>NUCLEOTIDE SEQUENCE [LARGE SCALE GENOMIC DNA]</scope>
    <source>
        <strain evidence="3 4">3608</strain>
    </source>
</reference>
<dbReference type="GO" id="GO:0003993">
    <property type="term" value="F:acid phosphatase activity"/>
    <property type="evidence" value="ECO:0007669"/>
    <property type="project" value="TreeGrafter"/>
</dbReference>
<sequence length="287" mass="31663">MGHLRSGLPGSEPATASSQVGSATSAPEVRLRGSANLASPDRMSLLLGRAFLISVFLLSLVLLLHSTSRLHIRYPTMPKKAAKTGPASPLAVSSLPASLRDPSLALPKLVVFDLDYTLWPFWVDTHVTPPIKPNAQHSAASDRTGEHLAFYDDVPSVLQLLPHAGGPEGVKLGVASRTSAPSLARDLLQMLHLPQASDTDVEARPRRAIDVFDGGMEIYPGSKIRHFEKLQKRTGIPFEDMLFFDDESRNRETEKLGITMWLVRDGVTWGEIERGVDEWRRRRGHQR</sequence>
<evidence type="ECO:0000313" key="3">
    <source>
        <dbReference type="EMBL" id="KJZ77080.1"/>
    </source>
</evidence>